<proteinExistence type="predicted"/>
<sequence length="840" mass="92461">MLLSACFLVVLAVCTGPEVASYKAVLVKKDLAVLGGGFKKTDHIIKYLESQARTMDRAWGTLKTIDGLVSEHGETIKSMRGGMGLMEPQLSMLAGTLGNLNRSVSQESENLDHVEEYLDDELRTSEERIQSHANAFEESTAQIDQEIEANKQTYTESLGQEADRQGQVRQAFRQELQDYERARERKRTEIQGLKQTVNSQVAAVRAKDQALDNRVAALQSRVQSMTEDVADLAVQLSEQRLQLEAHEATLTGEEGQLTNVRNSFETHVQQFGQIQELLETIQGTVTELQTRKGQIQTQASNINTQLQDQQSRFNDNEQQQQSLGQQIADLSGNHEQQSNAKSLRLDDVEATLDTLAADTGIADSVTEMEATVQSLHASIMTGLTAKVEQNQHLQESIQQQQVSQQQSIQTEDAALQAFSQTLETFDEQIESFGDAYQEQVSIEDVRMQSMETQMSSAESSRSDIVSALQDIVAGLSANVEGAEQQFDQYPSPSAISENVANVEQSIQDVEDTQTALTALQQQFADSTTAFDARFDEMETARDGKEVSLQQTLPDLLAVTQSVNGASAVSDNVASLSTRVAANTEGISSLSSSVQRVDTNYRVPLQTQQTTLQQRTDAISELQDQAQESVTGGGIQALTNQLSAMGTSVDNLKATALAIGTSSESTLETVQADFDTVTTQLSNHENAMEEVESSQTGTSGLTDSVNTLGQNVAGVRSTTTTLTRSIYDIEQELRQPSSSVTDYETGSLVLNERWSTSWFSRSINPYRGEQSRNVRFSRSFQTTPVIYATLTKWDINKDNVNRLKVETSSETRSGFKLKFGPWSDTQLYSGKVEWIAIGRKA</sequence>
<dbReference type="OrthoDB" id="10065791at2759"/>
<keyword evidence="2" id="KW-0732">Signal</keyword>
<evidence type="ECO:0000256" key="1">
    <source>
        <dbReference type="SAM" id="Coils"/>
    </source>
</evidence>
<dbReference type="Gene3D" id="1.10.287.1490">
    <property type="match status" value="1"/>
</dbReference>
<dbReference type="AlphaFoldDB" id="A0A8K0EG47"/>
<dbReference type="SUPFAM" id="SSF141086">
    <property type="entry name" value="Agglutinin HPA-like"/>
    <property type="match status" value="1"/>
</dbReference>
<protein>
    <submittedName>
        <fullName evidence="4">Hypp7975 protein</fullName>
    </submittedName>
</protein>
<feature type="signal peptide" evidence="2">
    <location>
        <begin position="1"/>
        <end position="21"/>
    </location>
</feature>
<feature type="coiled-coil region" evidence="1">
    <location>
        <begin position="169"/>
        <end position="249"/>
    </location>
</feature>
<evidence type="ECO:0000313" key="5">
    <source>
        <dbReference type="Proteomes" id="UP000838412"/>
    </source>
</evidence>
<organism evidence="4 5">
    <name type="scientific">Branchiostoma lanceolatum</name>
    <name type="common">Common lancelet</name>
    <name type="synonym">Amphioxus lanceolatum</name>
    <dbReference type="NCBI Taxonomy" id="7740"/>
    <lineage>
        <taxon>Eukaryota</taxon>
        <taxon>Metazoa</taxon>
        <taxon>Chordata</taxon>
        <taxon>Cephalochordata</taxon>
        <taxon>Leptocardii</taxon>
        <taxon>Amphioxiformes</taxon>
        <taxon>Branchiostomatidae</taxon>
        <taxon>Branchiostoma</taxon>
    </lineage>
</organism>
<dbReference type="GO" id="GO:0030246">
    <property type="term" value="F:carbohydrate binding"/>
    <property type="evidence" value="ECO:0007669"/>
    <property type="project" value="InterPro"/>
</dbReference>
<dbReference type="Gene3D" id="2.60.40.2080">
    <property type="match status" value="1"/>
</dbReference>
<reference evidence="4" key="1">
    <citation type="submission" date="2022-01" db="EMBL/GenBank/DDBJ databases">
        <authorList>
            <person name="Braso-Vives M."/>
        </authorList>
    </citation>
    <scope>NUCLEOTIDE SEQUENCE</scope>
</reference>
<dbReference type="GO" id="GO:0007155">
    <property type="term" value="P:cell adhesion"/>
    <property type="evidence" value="ECO:0007669"/>
    <property type="project" value="InterPro"/>
</dbReference>
<keyword evidence="1" id="KW-0175">Coiled coil</keyword>
<feature type="coiled-coil region" evidence="1">
    <location>
        <begin position="465"/>
        <end position="522"/>
    </location>
</feature>
<feature type="chain" id="PRO_5035421404" evidence="2">
    <location>
        <begin position="22"/>
        <end position="840"/>
    </location>
</feature>
<evidence type="ECO:0000313" key="4">
    <source>
        <dbReference type="EMBL" id="CAH1247657.1"/>
    </source>
</evidence>
<gene>
    <name evidence="4" type="primary">Hypp7975</name>
    <name evidence="4" type="ORF">BLAG_LOCUS9262</name>
</gene>
<name>A0A8K0EG47_BRALA</name>
<feature type="domain" description="H-type lectin" evidence="3">
    <location>
        <begin position="771"/>
        <end position="836"/>
    </location>
</feature>
<dbReference type="EMBL" id="OV696701">
    <property type="protein sequence ID" value="CAH1247657.1"/>
    <property type="molecule type" value="Genomic_DNA"/>
</dbReference>
<keyword evidence="5" id="KW-1185">Reference proteome</keyword>
<dbReference type="Proteomes" id="UP000838412">
    <property type="component" value="Chromosome 16"/>
</dbReference>
<dbReference type="Pfam" id="PF09458">
    <property type="entry name" value="H_lectin"/>
    <property type="match status" value="1"/>
</dbReference>
<evidence type="ECO:0000259" key="3">
    <source>
        <dbReference type="Pfam" id="PF09458"/>
    </source>
</evidence>
<evidence type="ECO:0000256" key="2">
    <source>
        <dbReference type="SAM" id="SignalP"/>
    </source>
</evidence>
<accession>A0A8K0EG47</accession>
<dbReference type="InterPro" id="IPR019019">
    <property type="entry name" value="H-type_lectin_domain"/>
</dbReference>
<dbReference type="InterPro" id="IPR037221">
    <property type="entry name" value="H-type_lectin_dom_sf"/>
</dbReference>